<evidence type="ECO:0000256" key="6">
    <source>
        <dbReference type="ARBA" id="ARBA00022729"/>
    </source>
</evidence>
<evidence type="ECO:0000256" key="11">
    <source>
        <dbReference type="SAM" id="MobiDB-lite"/>
    </source>
</evidence>
<dbReference type="InterPro" id="IPR003979">
    <property type="entry name" value="Tropoelastin"/>
</dbReference>
<feature type="compositionally biased region" description="Polar residues" evidence="11">
    <location>
        <begin position="20"/>
        <end position="32"/>
    </location>
</feature>
<keyword evidence="9" id="KW-0379">Hydroxylation</keyword>
<dbReference type="PANTHER" id="PTHR24018">
    <property type="entry name" value="ELASTIN"/>
    <property type="match status" value="1"/>
</dbReference>
<evidence type="ECO:0000256" key="5">
    <source>
        <dbReference type="ARBA" id="ARBA00022530"/>
    </source>
</evidence>
<evidence type="ECO:0000256" key="4">
    <source>
        <dbReference type="ARBA" id="ARBA00022525"/>
    </source>
</evidence>
<reference evidence="13" key="1">
    <citation type="journal article" date="2013" name="Nat. Biotechnol.">
        <title>Chinese hamster genome sequenced from sorted chromosomes.</title>
        <authorList>
            <person name="Brinkrolf K."/>
            <person name="Rupp O."/>
            <person name="Laux H."/>
            <person name="Kollin F."/>
            <person name="Ernst W."/>
            <person name="Linke B."/>
            <person name="Kofler R."/>
            <person name="Romand S."/>
            <person name="Hesse F."/>
            <person name="Budach W.E."/>
            <person name="Galosy S."/>
            <person name="Muller D."/>
            <person name="Noll T."/>
            <person name="Wienberg J."/>
            <person name="Jostock T."/>
            <person name="Leonard M."/>
            <person name="Grillari J."/>
            <person name="Tauch A."/>
            <person name="Goesmann A."/>
            <person name="Helk B."/>
            <person name="Mott J.E."/>
            <person name="Puhler A."/>
            <person name="Borth N."/>
        </authorList>
    </citation>
    <scope>NUCLEOTIDE SEQUENCE [LARGE SCALE GENOMIC DNA]</scope>
    <source>
        <strain evidence="13">17A/GY</strain>
    </source>
</reference>
<keyword evidence="6" id="KW-0732">Signal</keyword>
<evidence type="ECO:0000256" key="1">
    <source>
        <dbReference type="ARBA" id="ARBA00004498"/>
    </source>
</evidence>
<dbReference type="AlphaFoldDB" id="A0A061I813"/>
<protein>
    <recommendedName>
        <fullName evidence="3">Elastin</fullName>
    </recommendedName>
    <alternativeName>
        <fullName evidence="10">Tropoelastin</fullName>
    </alternativeName>
</protein>
<keyword evidence="4" id="KW-0964">Secreted</keyword>
<dbReference type="GO" id="GO:0005201">
    <property type="term" value="F:extracellular matrix structural constituent"/>
    <property type="evidence" value="ECO:0007669"/>
    <property type="project" value="InterPro"/>
</dbReference>
<comment type="subcellular location">
    <subcellularLocation>
        <location evidence="1">Secreted</location>
        <location evidence="1">Extracellular space</location>
        <location evidence="1">Extracellular matrix</location>
    </subcellularLocation>
</comment>
<evidence type="ECO:0000313" key="12">
    <source>
        <dbReference type="EMBL" id="ERE76064.1"/>
    </source>
</evidence>
<evidence type="ECO:0000256" key="10">
    <source>
        <dbReference type="ARBA" id="ARBA00031043"/>
    </source>
</evidence>
<keyword evidence="5" id="KW-0272">Extracellular matrix</keyword>
<keyword evidence="7" id="KW-0677">Repeat</keyword>
<dbReference type="Proteomes" id="UP000030759">
    <property type="component" value="Unassembled WGS sequence"/>
</dbReference>
<proteinExistence type="inferred from homology"/>
<gene>
    <name evidence="12" type="ORF">H671_4g12130</name>
</gene>
<organism evidence="12 13">
    <name type="scientific">Cricetulus griseus</name>
    <name type="common">Chinese hamster</name>
    <name type="synonym">Cricetulus barabensis griseus</name>
    <dbReference type="NCBI Taxonomy" id="10029"/>
    <lineage>
        <taxon>Eukaryota</taxon>
        <taxon>Metazoa</taxon>
        <taxon>Chordata</taxon>
        <taxon>Craniata</taxon>
        <taxon>Vertebrata</taxon>
        <taxon>Euteleostomi</taxon>
        <taxon>Mammalia</taxon>
        <taxon>Eutheria</taxon>
        <taxon>Euarchontoglires</taxon>
        <taxon>Glires</taxon>
        <taxon>Rodentia</taxon>
        <taxon>Myomorpha</taxon>
        <taxon>Muroidea</taxon>
        <taxon>Cricetidae</taxon>
        <taxon>Cricetinae</taxon>
        <taxon>Cricetulus</taxon>
    </lineage>
</organism>
<evidence type="ECO:0000313" key="13">
    <source>
        <dbReference type="Proteomes" id="UP000030759"/>
    </source>
</evidence>
<feature type="region of interest" description="Disordered" evidence="11">
    <location>
        <begin position="1"/>
        <end position="73"/>
    </location>
</feature>
<dbReference type="EMBL" id="KE674881">
    <property type="protein sequence ID" value="ERE76064.1"/>
    <property type="molecule type" value="Genomic_DNA"/>
</dbReference>
<evidence type="ECO:0000256" key="7">
    <source>
        <dbReference type="ARBA" id="ARBA00022737"/>
    </source>
</evidence>
<evidence type="ECO:0000256" key="3">
    <source>
        <dbReference type="ARBA" id="ARBA00014499"/>
    </source>
</evidence>
<dbReference type="PANTHER" id="PTHR24018:SF5">
    <property type="entry name" value="ELASTIN"/>
    <property type="match status" value="1"/>
</dbReference>
<comment type="similarity">
    <text evidence="2">Belongs to the elastin family.</text>
</comment>
<evidence type="ECO:0000256" key="9">
    <source>
        <dbReference type="ARBA" id="ARBA00023278"/>
    </source>
</evidence>
<evidence type="ECO:0000256" key="8">
    <source>
        <dbReference type="ARBA" id="ARBA00023157"/>
    </source>
</evidence>
<keyword evidence="8" id="KW-1015">Disulfide bond</keyword>
<name>A0A061I813_CRIGR</name>
<sequence>MPQSQVLPGYGDTRVKETHSQSSTSPLDQQDGSVALGPGGKPPKPGAGLLGAFGAGESKRQQTQRVASDEGKLDKLLVERGPGGLAGAGPGAGLGAFPAGAYPGAGALVPGGAAGAAAAYKAAAKAGVGPFGGQQPGVPLGYPIKAPKLPGGYGLPYTNGKLPYVTREPPDEWDSRGQSVRVCVTDNQASSSQEWLVQGAKLATQQEQGLDLRQQQRQLKQRSMGLCHQLLLLKLLPKLLNMVQAKQLLLLPKLPSMVLEELEPWEAWCQVEDQLQCQQQYQVYQALVECQEQVLLLLQLLLLPPRQPPKPASMSLDPWLLQKLLNMELHLLLLLLLPRLLPRLPSMALVEQEDWEQEDWEQEDWEQEDWEQVDWEQVDWGLVEQSLVLQALEVCPQLQLLKQPNMVLLALEVS</sequence>
<evidence type="ECO:0000256" key="2">
    <source>
        <dbReference type="ARBA" id="ARBA00008475"/>
    </source>
</evidence>
<accession>A0A061I813</accession>